<organism evidence="1 2">
    <name type="scientific">Echinococcus granulosus</name>
    <name type="common">Hydatid tapeworm</name>
    <dbReference type="NCBI Taxonomy" id="6210"/>
    <lineage>
        <taxon>Eukaryota</taxon>
        <taxon>Metazoa</taxon>
        <taxon>Spiralia</taxon>
        <taxon>Lophotrochozoa</taxon>
        <taxon>Platyhelminthes</taxon>
        <taxon>Cestoda</taxon>
        <taxon>Eucestoda</taxon>
        <taxon>Cyclophyllidea</taxon>
        <taxon>Taeniidae</taxon>
        <taxon>Echinococcus</taxon>
        <taxon>Echinococcus granulosus group</taxon>
    </lineage>
</organism>
<dbReference type="KEGG" id="egl:EGR_01742"/>
<comment type="caution">
    <text evidence="1">The sequence shown here is derived from an EMBL/GenBank/DDBJ whole genome shotgun (WGS) entry which is preliminary data.</text>
</comment>
<gene>
    <name evidence="1" type="ORF">EGR_01742</name>
</gene>
<evidence type="ECO:0000313" key="1">
    <source>
        <dbReference type="EMBL" id="EUB63251.1"/>
    </source>
</evidence>
<dbReference type="OrthoDB" id="2015434at2759"/>
<evidence type="ECO:0000313" key="2">
    <source>
        <dbReference type="Proteomes" id="UP000019149"/>
    </source>
</evidence>
<dbReference type="CTD" id="36337457"/>
<accession>W6URD1</accession>
<keyword evidence="2" id="KW-1185">Reference proteome</keyword>
<dbReference type="GeneID" id="36337457"/>
<dbReference type="InterPro" id="IPR039728">
    <property type="entry name" value="GLG1"/>
</dbReference>
<dbReference type="PANTHER" id="PTHR11884:SF1">
    <property type="entry name" value="GOLGI APPARATUS PROTEIN 1"/>
    <property type="match status" value="1"/>
</dbReference>
<dbReference type="PANTHER" id="PTHR11884">
    <property type="entry name" value="SELECTIN LIGAND RELATED"/>
    <property type="match status" value="1"/>
</dbReference>
<dbReference type="AlphaFoldDB" id="W6URD1"/>
<dbReference type="Proteomes" id="UP000019149">
    <property type="component" value="Unassembled WGS sequence"/>
</dbReference>
<proteinExistence type="predicted"/>
<dbReference type="EMBL" id="APAU02000007">
    <property type="protein sequence ID" value="EUB63251.1"/>
    <property type="molecule type" value="Genomic_DNA"/>
</dbReference>
<reference evidence="1 2" key="1">
    <citation type="journal article" date="2013" name="Nat. Genet.">
        <title>The genome of the hydatid tapeworm Echinococcus granulosus.</title>
        <authorList>
            <person name="Zheng H."/>
            <person name="Zhang W."/>
            <person name="Zhang L."/>
            <person name="Zhang Z."/>
            <person name="Li J."/>
            <person name="Lu G."/>
            <person name="Zhu Y."/>
            <person name="Wang Y."/>
            <person name="Huang Y."/>
            <person name="Liu J."/>
            <person name="Kang H."/>
            <person name="Chen J."/>
            <person name="Wang L."/>
            <person name="Chen A."/>
            <person name="Yu S."/>
            <person name="Gao Z."/>
            <person name="Jin L."/>
            <person name="Gu W."/>
            <person name="Wang Z."/>
            <person name="Zhao L."/>
            <person name="Shi B."/>
            <person name="Wen H."/>
            <person name="Lin R."/>
            <person name="Jones M.K."/>
            <person name="Brejova B."/>
            <person name="Vinar T."/>
            <person name="Zhao G."/>
            <person name="McManus D.P."/>
            <person name="Chen Z."/>
            <person name="Zhou Y."/>
            <person name="Wang S."/>
        </authorList>
    </citation>
    <scope>NUCLEOTIDE SEQUENCE [LARGE SCALE GENOMIC DNA]</scope>
</reference>
<dbReference type="RefSeq" id="XP_024354447.1">
    <property type="nucleotide sequence ID" value="XM_024490991.1"/>
</dbReference>
<protein>
    <submittedName>
        <fullName evidence="1">Uncharacterized protein</fullName>
    </submittedName>
</protein>
<sequence length="355" mass="40153">MANMCRQHLFELDFFLSRDITFDCLLYSTITSIITTIHCSGGSGDEVVDSLSALCLHDACLADLEEHCSPPNCSPANVSSEEAEGEYELERDMSCLGDNMDRLQFFLHVQSHLQPLYRKELMRYVRDVEEEPNLDHGFARLCLAAEKRFCQRVPSSVQQILSHSDYDTVLNKGVTLNSLKLKNIVYITCLCGHRGRPPAKRHQELFGRDQMTMAESHSDFKLMSTCIGMIHSHRGDMFTSSSMDIKLSCSDELRVDSNKPFKHKNTVVRCLQSQYILTSTKQSRKSLTHSCSKYVREVSLFACGELLTSTTLNHHMDPLLALMCRGNLIKHCSENLALSGLDGRNNDGVPLEYLR</sequence>
<name>W6URD1_ECHGR</name>